<feature type="compositionally biased region" description="Basic and acidic residues" evidence="4">
    <location>
        <begin position="579"/>
        <end position="596"/>
    </location>
</feature>
<dbReference type="OrthoDB" id="341259at2759"/>
<protein>
    <submittedName>
        <fullName evidence="5">Ankyrin unc44</fullName>
    </submittedName>
</protein>
<dbReference type="InterPro" id="IPR002110">
    <property type="entry name" value="Ankyrin_rpt"/>
</dbReference>
<dbReference type="Gene3D" id="1.25.40.20">
    <property type="entry name" value="Ankyrin repeat-containing domain"/>
    <property type="match status" value="2"/>
</dbReference>
<dbReference type="STRING" id="655863.F0XSV1"/>
<feature type="repeat" description="ANK" evidence="3">
    <location>
        <begin position="354"/>
        <end position="386"/>
    </location>
</feature>
<name>F0XSV1_GROCL</name>
<reference evidence="5 6" key="1">
    <citation type="journal article" date="2011" name="Proc. Natl. Acad. Sci. U.S.A.">
        <title>Genome and transcriptome analyses of the mountain pine beetle-fungal symbiont Grosmannia clavigera, a lodgepole pine pathogen.</title>
        <authorList>
            <person name="DiGuistini S."/>
            <person name="Wang Y."/>
            <person name="Liao N.Y."/>
            <person name="Taylor G."/>
            <person name="Tanguay P."/>
            <person name="Feau N."/>
            <person name="Henrissat B."/>
            <person name="Chan S.K."/>
            <person name="Hesse-Orce U."/>
            <person name="Alamouti S.M."/>
            <person name="Tsui C.K.M."/>
            <person name="Docking R.T."/>
            <person name="Levasseur A."/>
            <person name="Haridas S."/>
            <person name="Robertson G."/>
            <person name="Birol I."/>
            <person name="Holt R.A."/>
            <person name="Marra M.A."/>
            <person name="Hamelin R.C."/>
            <person name="Hirst M."/>
            <person name="Jones S.J.M."/>
            <person name="Bohlmann J."/>
            <person name="Breuil C."/>
        </authorList>
    </citation>
    <scope>NUCLEOTIDE SEQUENCE [LARGE SCALE GENOMIC DNA]</scope>
    <source>
        <strain evidence="6">kw1407 / UAMH 11150</strain>
    </source>
</reference>
<evidence type="ECO:0000256" key="1">
    <source>
        <dbReference type="ARBA" id="ARBA00022737"/>
    </source>
</evidence>
<dbReference type="PANTHER" id="PTHR24198">
    <property type="entry name" value="ANKYRIN REPEAT AND PROTEIN KINASE DOMAIN-CONTAINING PROTEIN"/>
    <property type="match status" value="1"/>
</dbReference>
<proteinExistence type="predicted"/>
<dbReference type="eggNOG" id="KOG4177">
    <property type="taxonomic scope" value="Eukaryota"/>
</dbReference>
<dbReference type="RefSeq" id="XP_014168597.1">
    <property type="nucleotide sequence ID" value="XM_014313122.1"/>
</dbReference>
<gene>
    <name evidence="5" type="ORF">CMQ_5535</name>
</gene>
<dbReference type="Proteomes" id="UP000007796">
    <property type="component" value="Unassembled WGS sequence"/>
</dbReference>
<feature type="repeat" description="ANK" evidence="3">
    <location>
        <begin position="421"/>
        <end position="453"/>
    </location>
</feature>
<feature type="repeat" description="ANK" evidence="3">
    <location>
        <begin position="169"/>
        <end position="201"/>
    </location>
</feature>
<dbReference type="InterPro" id="IPR036770">
    <property type="entry name" value="Ankyrin_rpt-contain_sf"/>
</dbReference>
<dbReference type="PRINTS" id="PR01415">
    <property type="entry name" value="ANKYRIN"/>
</dbReference>
<dbReference type="AlphaFoldDB" id="F0XSV1"/>
<dbReference type="GeneID" id="25978868"/>
<dbReference type="InParanoid" id="F0XSV1"/>
<dbReference type="SMART" id="SM00248">
    <property type="entry name" value="ANK"/>
    <property type="match status" value="10"/>
</dbReference>
<evidence type="ECO:0000313" key="5">
    <source>
        <dbReference type="EMBL" id="EFW99114.1"/>
    </source>
</evidence>
<dbReference type="SUPFAM" id="SSF48403">
    <property type="entry name" value="Ankyrin repeat"/>
    <property type="match status" value="2"/>
</dbReference>
<keyword evidence="1" id="KW-0677">Repeat</keyword>
<keyword evidence="2 3" id="KW-0040">ANK repeat</keyword>
<sequence length="596" mass="64869">MLGDLHSLLVFASEVYDQYKTLGREATELKRRVKILTRLLKSYNVMVGNADRSNLLGPGEIATMRTMCRSLRKALEQADEFVKRLKRHVKAMMALINSPACRILLETLTTRSTELTGFAVILNLCILLESKKESRVYERVKAANIPSSALDFTRDLLMSGKYIDLTFPNGNTSLHYACRAGDLPLVRLLLRNQADPGKMTNDLQNSLHLAAAKGRIDILTAILAHVADYRPTEMTVLLEQVDGHQNTLLHAALQAKSLSTIEFVTKQLADAGCTNTINAGGWIARRLLRTAKQVKIAKILAILLEAKASIIDNRGEGAVTGRTVLHTAVKEQKPYAVKALLVAVPSLKDARDSAGQTALELAVESGQVAITKALLKAGSPIQTHKKADTTLLHMAAKTGNERAALTLLHAGFPGLNAQDSTGRTALYMAAERGHVEVERALLEHRASIRIGRFEDSKTALHVAVENNHVDAVRALITRRATIIDICDNSEKTALHVAAARGFVRIAKLLVAGRSTVVNARTATGKTALHIAAAKDRPGVIDVLVDAGASLKLLDENGRSAKDMAKNKNNWAAMAALAKAKQEREKERKERARSSHS</sequence>
<organism evidence="6">
    <name type="scientific">Grosmannia clavigera (strain kw1407 / UAMH 11150)</name>
    <name type="common">Blue stain fungus</name>
    <name type="synonym">Graphiocladiella clavigera</name>
    <dbReference type="NCBI Taxonomy" id="655863"/>
    <lineage>
        <taxon>Eukaryota</taxon>
        <taxon>Fungi</taxon>
        <taxon>Dikarya</taxon>
        <taxon>Ascomycota</taxon>
        <taxon>Pezizomycotina</taxon>
        <taxon>Sordariomycetes</taxon>
        <taxon>Sordariomycetidae</taxon>
        <taxon>Ophiostomatales</taxon>
        <taxon>Ophiostomataceae</taxon>
        <taxon>Leptographium</taxon>
    </lineage>
</organism>
<keyword evidence="6" id="KW-1185">Reference proteome</keyword>
<dbReference type="Pfam" id="PF12796">
    <property type="entry name" value="Ank_2"/>
    <property type="match status" value="4"/>
</dbReference>
<evidence type="ECO:0000256" key="3">
    <source>
        <dbReference type="PROSITE-ProRule" id="PRU00023"/>
    </source>
</evidence>
<feature type="repeat" description="ANK" evidence="3">
    <location>
        <begin position="523"/>
        <end position="555"/>
    </location>
</feature>
<evidence type="ECO:0000256" key="4">
    <source>
        <dbReference type="SAM" id="MobiDB-lite"/>
    </source>
</evidence>
<dbReference type="PROSITE" id="PS50297">
    <property type="entry name" value="ANK_REP_REGION"/>
    <property type="match status" value="5"/>
</dbReference>
<evidence type="ECO:0000313" key="6">
    <source>
        <dbReference type="Proteomes" id="UP000007796"/>
    </source>
</evidence>
<feature type="repeat" description="ANK" evidence="3">
    <location>
        <begin position="455"/>
        <end position="482"/>
    </location>
</feature>
<dbReference type="EMBL" id="GL629997">
    <property type="protein sequence ID" value="EFW99114.1"/>
    <property type="molecule type" value="Genomic_DNA"/>
</dbReference>
<dbReference type="PANTHER" id="PTHR24198:SF165">
    <property type="entry name" value="ANKYRIN REPEAT-CONTAINING PROTEIN-RELATED"/>
    <property type="match status" value="1"/>
</dbReference>
<dbReference type="HOGENOM" id="CLU_457858_0_0_1"/>
<feature type="region of interest" description="Disordered" evidence="4">
    <location>
        <begin position="576"/>
        <end position="596"/>
    </location>
</feature>
<evidence type="ECO:0000256" key="2">
    <source>
        <dbReference type="ARBA" id="ARBA00023043"/>
    </source>
</evidence>
<accession>F0XSV1</accession>
<dbReference type="PROSITE" id="PS50088">
    <property type="entry name" value="ANK_REPEAT"/>
    <property type="match status" value="5"/>
</dbReference>